<evidence type="ECO:0000259" key="7">
    <source>
        <dbReference type="PROSITE" id="PS51755"/>
    </source>
</evidence>
<dbReference type="CDD" id="cd15831">
    <property type="entry name" value="BTAD"/>
    <property type="match status" value="1"/>
</dbReference>
<dbReference type="InterPro" id="IPR016032">
    <property type="entry name" value="Sig_transdc_resp-reg_C-effctor"/>
</dbReference>
<evidence type="ECO:0000256" key="1">
    <source>
        <dbReference type="ARBA" id="ARBA00005820"/>
    </source>
</evidence>
<dbReference type="Gene3D" id="1.25.40.10">
    <property type="entry name" value="Tetratricopeptide repeat domain"/>
    <property type="match status" value="1"/>
</dbReference>
<gene>
    <name evidence="8" type="ORF">AN216_16210</name>
</gene>
<protein>
    <recommendedName>
        <fullName evidence="7">OmpR/PhoB-type domain-containing protein</fullName>
    </recommendedName>
</protein>
<evidence type="ECO:0000256" key="6">
    <source>
        <dbReference type="PROSITE-ProRule" id="PRU01091"/>
    </source>
</evidence>
<dbReference type="GO" id="GO:0000160">
    <property type="term" value="P:phosphorelay signal transduction system"/>
    <property type="evidence" value="ECO:0007669"/>
    <property type="project" value="UniProtKB-KW"/>
</dbReference>
<evidence type="ECO:0000313" key="8">
    <source>
        <dbReference type="EMBL" id="OEV02430.1"/>
    </source>
</evidence>
<organism evidence="8 9">
    <name type="scientific">Streptomyces oceani</name>
    <dbReference type="NCBI Taxonomy" id="1075402"/>
    <lineage>
        <taxon>Bacteria</taxon>
        <taxon>Bacillati</taxon>
        <taxon>Actinomycetota</taxon>
        <taxon>Actinomycetes</taxon>
        <taxon>Kitasatosporales</taxon>
        <taxon>Streptomycetaceae</taxon>
        <taxon>Streptomyces</taxon>
    </lineage>
</organism>
<evidence type="ECO:0000256" key="2">
    <source>
        <dbReference type="ARBA" id="ARBA00023012"/>
    </source>
</evidence>
<dbReference type="STRING" id="1075402.AN216_16210"/>
<dbReference type="InterPro" id="IPR036388">
    <property type="entry name" value="WH-like_DNA-bd_sf"/>
</dbReference>
<accession>A0A1E7KET4</accession>
<evidence type="ECO:0000256" key="3">
    <source>
        <dbReference type="ARBA" id="ARBA00023015"/>
    </source>
</evidence>
<dbReference type="SUPFAM" id="SSF46894">
    <property type="entry name" value="C-terminal effector domain of the bipartite response regulators"/>
    <property type="match status" value="1"/>
</dbReference>
<comment type="similarity">
    <text evidence="1">Belongs to the AfsR/DnrI/RedD regulatory family.</text>
</comment>
<reference evidence="8 9" key="1">
    <citation type="journal article" date="2016" name="Front. Microbiol.">
        <title>Comparative Genomics Analysis of Streptomyces Species Reveals Their Adaptation to the Marine Environment and Their Diversity at the Genomic Level.</title>
        <authorList>
            <person name="Tian X."/>
            <person name="Zhang Z."/>
            <person name="Yang T."/>
            <person name="Chen M."/>
            <person name="Li J."/>
            <person name="Chen F."/>
            <person name="Yang J."/>
            <person name="Li W."/>
            <person name="Zhang B."/>
            <person name="Zhang Z."/>
            <person name="Wu J."/>
            <person name="Zhang C."/>
            <person name="Long L."/>
            <person name="Xiao J."/>
        </authorList>
    </citation>
    <scope>NUCLEOTIDE SEQUENCE [LARGE SCALE GENOMIC DNA]</scope>
    <source>
        <strain evidence="8 9">SCSIO 02100</strain>
    </source>
</reference>
<comment type="caution">
    <text evidence="8">The sequence shown here is derived from an EMBL/GenBank/DDBJ whole genome shotgun (WGS) entry which is preliminary data.</text>
</comment>
<feature type="DNA-binding region" description="OmpR/PhoB-type" evidence="6">
    <location>
        <begin position="1"/>
        <end position="96"/>
    </location>
</feature>
<dbReference type="InterPro" id="IPR001867">
    <property type="entry name" value="OmpR/PhoB-type_DNA-bd"/>
</dbReference>
<sequence length="273" mass="30176">MQIDILGSVTVTVGEQTREVRAAKVRTMLATLALEARRAISCPELADELWADHEISNTANALQAHATRVRKVLDGPSRTRSASLLRSVPGGYLLDIPADRVDSHRFLQLASDGAAALTANPERARVLFESALGIWRGPALLDAGDGLRCRSAATLFEERRLTVRELLASARLALGDEARAIAELQRLVAQHPLSERFCELLMLALYRAGRQSDALYLFRSTQRRLDEELGVRPGDSLQRRYSEILTQDPALVRSDALWARHRPSGRDGLVAIR</sequence>
<dbReference type="Pfam" id="PF03704">
    <property type="entry name" value="BTAD"/>
    <property type="match status" value="1"/>
</dbReference>
<dbReference type="Pfam" id="PF00486">
    <property type="entry name" value="Trans_reg_C"/>
    <property type="match status" value="1"/>
</dbReference>
<evidence type="ECO:0000256" key="5">
    <source>
        <dbReference type="ARBA" id="ARBA00023163"/>
    </source>
</evidence>
<dbReference type="InterPro" id="IPR011990">
    <property type="entry name" value="TPR-like_helical_dom_sf"/>
</dbReference>
<dbReference type="EMBL" id="LJGU01000130">
    <property type="protein sequence ID" value="OEV02430.1"/>
    <property type="molecule type" value="Genomic_DNA"/>
</dbReference>
<dbReference type="Proteomes" id="UP000176101">
    <property type="component" value="Unassembled WGS sequence"/>
</dbReference>
<dbReference type="SMART" id="SM00862">
    <property type="entry name" value="Trans_reg_C"/>
    <property type="match status" value="1"/>
</dbReference>
<evidence type="ECO:0000313" key="9">
    <source>
        <dbReference type="Proteomes" id="UP000176101"/>
    </source>
</evidence>
<keyword evidence="5" id="KW-0804">Transcription</keyword>
<dbReference type="InterPro" id="IPR005158">
    <property type="entry name" value="BTAD"/>
</dbReference>
<keyword evidence="9" id="KW-1185">Reference proteome</keyword>
<keyword evidence="4 6" id="KW-0238">DNA-binding</keyword>
<dbReference type="Gene3D" id="1.10.10.10">
    <property type="entry name" value="Winged helix-like DNA-binding domain superfamily/Winged helix DNA-binding domain"/>
    <property type="match status" value="1"/>
</dbReference>
<dbReference type="PANTHER" id="PTHR35807:SF1">
    <property type="entry name" value="TRANSCRIPTIONAL REGULATOR REDD"/>
    <property type="match status" value="1"/>
</dbReference>
<dbReference type="PATRIC" id="fig|1075402.3.peg.2179"/>
<dbReference type="GO" id="GO:0003677">
    <property type="term" value="F:DNA binding"/>
    <property type="evidence" value="ECO:0007669"/>
    <property type="project" value="UniProtKB-UniRule"/>
</dbReference>
<dbReference type="SMART" id="SM01043">
    <property type="entry name" value="BTAD"/>
    <property type="match status" value="1"/>
</dbReference>
<dbReference type="PANTHER" id="PTHR35807">
    <property type="entry name" value="TRANSCRIPTIONAL REGULATOR REDD-RELATED"/>
    <property type="match status" value="1"/>
</dbReference>
<dbReference type="RefSeq" id="WP_070197388.1">
    <property type="nucleotide sequence ID" value="NZ_LJGU01000130.1"/>
</dbReference>
<keyword evidence="2" id="KW-0902">Two-component regulatory system</keyword>
<proteinExistence type="inferred from homology"/>
<name>A0A1E7KET4_9ACTN</name>
<dbReference type="InterPro" id="IPR051677">
    <property type="entry name" value="AfsR-DnrI-RedD_regulator"/>
</dbReference>
<dbReference type="AlphaFoldDB" id="A0A1E7KET4"/>
<keyword evidence="3" id="KW-0805">Transcription regulation</keyword>
<evidence type="ECO:0000256" key="4">
    <source>
        <dbReference type="ARBA" id="ARBA00023125"/>
    </source>
</evidence>
<feature type="domain" description="OmpR/PhoB-type" evidence="7">
    <location>
        <begin position="1"/>
        <end position="96"/>
    </location>
</feature>
<dbReference type="SUPFAM" id="SSF48452">
    <property type="entry name" value="TPR-like"/>
    <property type="match status" value="1"/>
</dbReference>
<dbReference type="PROSITE" id="PS51755">
    <property type="entry name" value="OMPR_PHOB"/>
    <property type="match status" value="1"/>
</dbReference>
<dbReference type="GO" id="GO:0006355">
    <property type="term" value="P:regulation of DNA-templated transcription"/>
    <property type="evidence" value="ECO:0007669"/>
    <property type="project" value="InterPro"/>
</dbReference>